<dbReference type="RefSeq" id="WP_051601004.1">
    <property type="nucleotide sequence ID" value="NZ_AWFF01000001.1"/>
</dbReference>
<dbReference type="CDD" id="cd00090">
    <property type="entry name" value="HTH_ARSR"/>
    <property type="match status" value="1"/>
</dbReference>
<dbReference type="PANTHER" id="PTHR30136:SF35">
    <property type="entry name" value="HTH-TYPE TRANSCRIPTIONAL REGULATOR RV1719"/>
    <property type="match status" value="1"/>
</dbReference>
<dbReference type="Pfam" id="PF01614">
    <property type="entry name" value="IclR_C"/>
    <property type="match status" value="1"/>
</dbReference>
<organism evidence="6 7">
    <name type="scientific">Hyphomonas beringensis</name>
    <dbReference type="NCBI Taxonomy" id="1280946"/>
    <lineage>
        <taxon>Bacteria</taxon>
        <taxon>Pseudomonadati</taxon>
        <taxon>Pseudomonadota</taxon>
        <taxon>Alphaproteobacteria</taxon>
        <taxon>Hyphomonadales</taxon>
        <taxon>Hyphomonadaceae</taxon>
        <taxon>Hyphomonas</taxon>
    </lineage>
</organism>
<proteinExistence type="predicted"/>
<keyword evidence="3" id="KW-0804">Transcription</keyword>
<keyword evidence="2" id="KW-0238">DNA-binding</keyword>
<reference evidence="6 7" key="1">
    <citation type="journal article" date="2014" name="Antonie Van Leeuwenhoek">
        <title>Hyphomonas beringensis sp. nov. and Hyphomonas chukchiensis sp. nov., isolated from surface seawater of the Bering Sea and Chukchi Sea.</title>
        <authorList>
            <person name="Li C."/>
            <person name="Lai Q."/>
            <person name="Li G."/>
            <person name="Dong C."/>
            <person name="Wang J."/>
            <person name="Liao Y."/>
            <person name="Shao Z."/>
        </authorList>
    </citation>
    <scope>NUCLEOTIDE SEQUENCE [LARGE SCALE GENOMIC DNA]</scope>
    <source>
        <strain evidence="6 7">25B14_1</strain>
    </source>
</reference>
<dbReference type="InterPro" id="IPR036390">
    <property type="entry name" value="WH_DNA-bd_sf"/>
</dbReference>
<dbReference type="GO" id="GO:0045892">
    <property type="term" value="P:negative regulation of DNA-templated transcription"/>
    <property type="evidence" value="ECO:0007669"/>
    <property type="project" value="TreeGrafter"/>
</dbReference>
<dbReference type="Pfam" id="PF09339">
    <property type="entry name" value="HTH_IclR"/>
    <property type="match status" value="1"/>
</dbReference>
<gene>
    <name evidence="6" type="ORF">HY29_01330</name>
</gene>
<name>A0A062ULD4_9PROT</name>
<dbReference type="Gene3D" id="3.30.450.40">
    <property type="match status" value="1"/>
</dbReference>
<feature type="domain" description="HTH iclR-type" evidence="4">
    <location>
        <begin position="5"/>
        <end position="67"/>
    </location>
</feature>
<evidence type="ECO:0000256" key="3">
    <source>
        <dbReference type="ARBA" id="ARBA00023163"/>
    </source>
</evidence>
<protein>
    <recommendedName>
        <fullName evidence="8">IclR family transcriptional regulator</fullName>
    </recommendedName>
</protein>
<dbReference type="InterPro" id="IPR005471">
    <property type="entry name" value="Tscrpt_reg_IclR_N"/>
</dbReference>
<dbReference type="AlphaFoldDB" id="A0A062ULD4"/>
<evidence type="ECO:0000256" key="2">
    <source>
        <dbReference type="ARBA" id="ARBA00023125"/>
    </source>
</evidence>
<dbReference type="PROSITE" id="PS51077">
    <property type="entry name" value="HTH_ICLR"/>
    <property type="match status" value="1"/>
</dbReference>
<dbReference type="Proteomes" id="UP000027037">
    <property type="component" value="Unassembled WGS sequence"/>
</dbReference>
<evidence type="ECO:0008006" key="8">
    <source>
        <dbReference type="Google" id="ProtNLM"/>
    </source>
</evidence>
<dbReference type="Gene3D" id="1.10.10.10">
    <property type="entry name" value="Winged helix-like DNA-binding domain superfamily/Winged helix DNA-binding domain"/>
    <property type="match status" value="1"/>
</dbReference>
<dbReference type="GO" id="GO:0003700">
    <property type="term" value="F:DNA-binding transcription factor activity"/>
    <property type="evidence" value="ECO:0007669"/>
    <property type="project" value="TreeGrafter"/>
</dbReference>
<dbReference type="GO" id="GO:0003677">
    <property type="term" value="F:DNA binding"/>
    <property type="evidence" value="ECO:0007669"/>
    <property type="project" value="UniProtKB-KW"/>
</dbReference>
<dbReference type="PROSITE" id="PS51078">
    <property type="entry name" value="ICLR_ED"/>
    <property type="match status" value="1"/>
</dbReference>
<comment type="caution">
    <text evidence="6">The sequence shown here is derived from an EMBL/GenBank/DDBJ whole genome shotgun (WGS) entry which is preliminary data.</text>
</comment>
<sequence>MNASIKSSQRTLELFELFSLEQRPLTIKEITEALGMPQSSTSVLAKSLVSLGYLEKNEMRRTYYPTLRISLLGTWIRRQHQRAGQLPALLSEVARVTGESTILAMRNGIYSQYLIAQKGNSPTRAQVESGMLYPLACCSTGWCLLTLESKEAVSKIVRRTISEAKNEHWRKSAKHAVEQVELTQNRGYAFSKGETMERLGAISILLPSMPGAYAMSAGCGGWVDRVEGKKDLILGALNELAHSVRQLKDQDEQILFS</sequence>
<dbReference type="InterPro" id="IPR011991">
    <property type="entry name" value="ArsR-like_HTH"/>
</dbReference>
<evidence type="ECO:0000313" key="7">
    <source>
        <dbReference type="Proteomes" id="UP000027037"/>
    </source>
</evidence>
<dbReference type="InterPro" id="IPR014757">
    <property type="entry name" value="Tscrpt_reg_IclR_C"/>
</dbReference>
<evidence type="ECO:0000256" key="1">
    <source>
        <dbReference type="ARBA" id="ARBA00023015"/>
    </source>
</evidence>
<dbReference type="InterPro" id="IPR050707">
    <property type="entry name" value="HTH_MetabolicPath_Reg"/>
</dbReference>
<keyword evidence="7" id="KW-1185">Reference proteome</keyword>
<accession>A0A062ULD4</accession>
<evidence type="ECO:0000259" key="4">
    <source>
        <dbReference type="PROSITE" id="PS51077"/>
    </source>
</evidence>
<dbReference type="PANTHER" id="PTHR30136">
    <property type="entry name" value="HELIX-TURN-HELIX TRANSCRIPTIONAL REGULATOR, ICLR FAMILY"/>
    <property type="match status" value="1"/>
</dbReference>
<evidence type="ECO:0000259" key="5">
    <source>
        <dbReference type="PROSITE" id="PS51078"/>
    </source>
</evidence>
<dbReference type="SUPFAM" id="SSF46785">
    <property type="entry name" value="Winged helix' DNA-binding domain"/>
    <property type="match status" value="1"/>
</dbReference>
<dbReference type="OrthoDB" id="1634354at2"/>
<keyword evidence="1" id="KW-0805">Transcription regulation</keyword>
<dbReference type="PATRIC" id="fig|1280946.3.peg.255"/>
<feature type="domain" description="IclR-ED" evidence="5">
    <location>
        <begin position="68"/>
        <end position="257"/>
    </location>
</feature>
<dbReference type="STRING" id="1280946.HY29_01330"/>
<dbReference type="EMBL" id="AWFF01000001">
    <property type="protein sequence ID" value="KCZ57399.1"/>
    <property type="molecule type" value="Genomic_DNA"/>
</dbReference>
<dbReference type="SUPFAM" id="SSF55781">
    <property type="entry name" value="GAF domain-like"/>
    <property type="match status" value="1"/>
</dbReference>
<dbReference type="InterPro" id="IPR029016">
    <property type="entry name" value="GAF-like_dom_sf"/>
</dbReference>
<evidence type="ECO:0000313" key="6">
    <source>
        <dbReference type="EMBL" id="KCZ57399.1"/>
    </source>
</evidence>
<dbReference type="eggNOG" id="COG1414">
    <property type="taxonomic scope" value="Bacteria"/>
</dbReference>
<dbReference type="InterPro" id="IPR036388">
    <property type="entry name" value="WH-like_DNA-bd_sf"/>
</dbReference>